<organism evidence="1 2">
    <name type="scientific">Scortum barcoo</name>
    <name type="common">barcoo grunter</name>
    <dbReference type="NCBI Taxonomy" id="214431"/>
    <lineage>
        <taxon>Eukaryota</taxon>
        <taxon>Metazoa</taxon>
        <taxon>Chordata</taxon>
        <taxon>Craniata</taxon>
        <taxon>Vertebrata</taxon>
        <taxon>Euteleostomi</taxon>
        <taxon>Actinopterygii</taxon>
        <taxon>Neopterygii</taxon>
        <taxon>Teleostei</taxon>
        <taxon>Neoteleostei</taxon>
        <taxon>Acanthomorphata</taxon>
        <taxon>Eupercaria</taxon>
        <taxon>Centrarchiformes</taxon>
        <taxon>Terapontoidei</taxon>
        <taxon>Terapontidae</taxon>
        <taxon>Scortum</taxon>
    </lineage>
</organism>
<sequence>MNKQYQKLGIIETLLLATKQRPWLWGVYVFTVGLPIILFISFMWPDKRFGPPDQQYYYKKSDDAQPDDPEFSMRIESVENKGKADRATTRRRDTHGNQRKSDLDLKAKQAAALEGGPGGKNSGLGGVRVLEGLWEFAQPVHMCLALWNLEKAFDRVPREYSVGGALESGLGTTGFHLCFFADDAVLLASSNQDLQHLLEWFAAECEGGWDENQHLQVRVHGFSTGKGWLACLLWVGGEVLPQVEEFKYLGVLFTSEGRWSVRLTGQADWCSLRSYAVGMLDHHGEEGAESKSAKLSIYLASNSCREEVARLQEQEKLLKGQLWKQELLLHKLQLLNQPGTKDKHSANQSQDTQYTDCSQLFSSGSKSSGFYNIKPHGSPSPIRVYCDMSDGGGWIVIQRRINGTEKFNRVLARNEMTNLHYITTQGNYSLRINLEDFDGKERYAEYKNFKVANKKDHYKLSFGTYVGTAGDALSGGYQVGESEWASHQGIKFSTYDQDNDNYSGNCAQEDKGGWWFNKCHSAHLNGLYYPNGHYSALTDDGIVWYTWRGWWYSLKTSIMKVRPTDFKMDPIDDPNAVHSRPPS</sequence>
<evidence type="ECO:0000313" key="1">
    <source>
        <dbReference type="EMBL" id="KAI3352033.1"/>
    </source>
</evidence>
<accession>A0ACB8V9W8</accession>
<dbReference type="EMBL" id="CM041554">
    <property type="protein sequence ID" value="KAI3352033.1"/>
    <property type="molecule type" value="Genomic_DNA"/>
</dbReference>
<name>A0ACB8V9W8_9TELE</name>
<gene>
    <name evidence="1" type="ORF">L3Q82_020845</name>
</gene>
<evidence type="ECO:0000313" key="2">
    <source>
        <dbReference type="Proteomes" id="UP000831701"/>
    </source>
</evidence>
<keyword evidence="2" id="KW-1185">Reference proteome</keyword>
<dbReference type="Proteomes" id="UP000831701">
    <property type="component" value="Chromosome 24"/>
</dbReference>
<proteinExistence type="predicted"/>
<protein>
    <submittedName>
        <fullName evidence="1">Uncharacterized protein</fullName>
    </submittedName>
</protein>
<comment type="caution">
    <text evidence="1">The sequence shown here is derived from an EMBL/GenBank/DDBJ whole genome shotgun (WGS) entry which is preliminary data.</text>
</comment>
<reference evidence="1" key="1">
    <citation type="submission" date="2022-04" db="EMBL/GenBank/DDBJ databases">
        <title>Jade perch genome.</title>
        <authorList>
            <person name="Chao B."/>
        </authorList>
    </citation>
    <scope>NUCLEOTIDE SEQUENCE</scope>
    <source>
        <strain evidence="1">CB-2022</strain>
    </source>
</reference>